<comment type="caution">
    <text evidence="1">The sequence shown here is derived from an EMBL/GenBank/DDBJ whole genome shotgun (WGS) entry which is preliminary data.</text>
</comment>
<accession>A0ABW9VSX0</accession>
<sequence>MLRSIWQSVIGLGADGQQMGQVNVRDPHRFGFGKNGAHKLASYIAKYCSKQMDARKLDQERYFRSKGIVLPEVDSVRLFCTTMLGAVQSAFSIMGQLGYEGLQSWCNNGLGVVWLSGAPRNGELSDCPF</sequence>
<dbReference type="EMBL" id="WWCM01000038">
    <property type="protein sequence ID" value="MYM42167.1"/>
    <property type="molecule type" value="Genomic_DNA"/>
</dbReference>
<gene>
    <name evidence="1" type="ORF">GTP27_22990</name>
</gene>
<keyword evidence="2" id="KW-1185">Reference proteome</keyword>
<reference evidence="1 2" key="1">
    <citation type="submission" date="2019-12" db="EMBL/GenBank/DDBJ databases">
        <title>Novel species isolated from a subtropical stream in China.</title>
        <authorList>
            <person name="Lu H."/>
        </authorList>
    </citation>
    <scope>NUCLEOTIDE SEQUENCE [LARGE SCALE GENOMIC DNA]</scope>
    <source>
        <strain evidence="1 2">CY13W</strain>
    </source>
</reference>
<dbReference type="Proteomes" id="UP000478090">
    <property type="component" value="Unassembled WGS sequence"/>
</dbReference>
<protein>
    <submittedName>
        <fullName evidence="1">Uncharacterized protein</fullName>
    </submittedName>
</protein>
<dbReference type="RefSeq" id="WP_161041414.1">
    <property type="nucleotide sequence ID" value="NZ_WWCM01000038.1"/>
</dbReference>
<organism evidence="1 2">
    <name type="scientific">Duganella qianjiadongensis</name>
    <dbReference type="NCBI Taxonomy" id="2692176"/>
    <lineage>
        <taxon>Bacteria</taxon>
        <taxon>Pseudomonadati</taxon>
        <taxon>Pseudomonadota</taxon>
        <taxon>Betaproteobacteria</taxon>
        <taxon>Burkholderiales</taxon>
        <taxon>Oxalobacteraceae</taxon>
        <taxon>Telluria group</taxon>
        <taxon>Duganella</taxon>
    </lineage>
</organism>
<proteinExistence type="predicted"/>
<evidence type="ECO:0000313" key="2">
    <source>
        <dbReference type="Proteomes" id="UP000478090"/>
    </source>
</evidence>
<evidence type="ECO:0000313" key="1">
    <source>
        <dbReference type="EMBL" id="MYM42167.1"/>
    </source>
</evidence>
<name>A0ABW9VSX0_9BURK</name>